<evidence type="ECO:0000256" key="7">
    <source>
        <dbReference type="RuleBase" id="RU363032"/>
    </source>
</evidence>
<dbReference type="EMBL" id="JBHRXJ010000002">
    <property type="protein sequence ID" value="MFC3527415.1"/>
    <property type="molecule type" value="Genomic_DNA"/>
</dbReference>
<proteinExistence type="inferred from homology"/>
<gene>
    <name evidence="9" type="primary">phnE</name>
    <name evidence="9" type="ORF">ACFOMH_04455</name>
</gene>
<evidence type="ECO:0000313" key="10">
    <source>
        <dbReference type="Proteomes" id="UP001595721"/>
    </source>
</evidence>
<feature type="transmembrane region" description="Helical" evidence="7">
    <location>
        <begin position="247"/>
        <end position="272"/>
    </location>
</feature>
<feature type="transmembrane region" description="Helical" evidence="7">
    <location>
        <begin position="19"/>
        <end position="39"/>
    </location>
</feature>
<dbReference type="RefSeq" id="WP_377742877.1">
    <property type="nucleotide sequence ID" value="NZ_JBHRXJ010000002.1"/>
</dbReference>
<dbReference type="Gene3D" id="1.10.3720.10">
    <property type="entry name" value="MetI-like"/>
    <property type="match status" value="1"/>
</dbReference>
<keyword evidence="6 7" id="KW-0472">Membrane</keyword>
<dbReference type="InterPro" id="IPR035906">
    <property type="entry name" value="MetI-like_sf"/>
</dbReference>
<feature type="transmembrane region" description="Helical" evidence="7">
    <location>
        <begin position="408"/>
        <end position="425"/>
    </location>
</feature>
<feature type="domain" description="ABC transmembrane type-1" evidence="8">
    <location>
        <begin position="242"/>
        <end position="426"/>
    </location>
</feature>
<name>A0ABV7R027_9RHOB</name>
<dbReference type="SUPFAM" id="SSF161098">
    <property type="entry name" value="MetI-like"/>
    <property type="match status" value="1"/>
</dbReference>
<dbReference type="NCBIfam" id="TIGR01097">
    <property type="entry name" value="PhnE"/>
    <property type="match status" value="1"/>
</dbReference>
<keyword evidence="2 7" id="KW-0813">Transport</keyword>
<dbReference type="InterPro" id="IPR000515">
    <property type="entry name" value="MetI-like"/>
</dbReference>
<evidence type="ECO:0000256" key="1">
    <source>
        <dbReference type="ARBA" id="ARBA00004651"/>
    </source>
</evidence>
<keyword evidence="3" id="KW-1003">Cell membrane</keyword>
<evidence type="ECO:0000256" key="4">
    <source>
        <dbReference type="ARBA" id="ARBA00022692"/>
    </source>
</evidence>
<comment type="similarity">
    <text evidence="7">Belongs to the binding-protein-dependent transport system permease family.</text>
</comment>
<sequence length="436" mass="48343">MALADITLETNRTIARRKLFSLGIPALILVYLSYVAFAFDVAGLAGRARLDNGALLLQDFWSYKIHVTRDNRNSAVTSAVEGMRNATFTRENRPDWIAEDAGTTRIALPRGHAVSFLPDGLVILTTPKARYDIRPTPDGIKTDIPVPPPGFSISDSRFSADLPEGARLTVTRARSEVFRRQFGWELFFFDLSSPFHGKSLPQLIGLAFSGERLDPARPNISAMAHDFWTNSIWHHGDTAWAMFETVLMAFLGTFGAGLISIPLAFMAATNFTPLRVVRQVFRRFFDFLRGVDALIWTIMLSRAFGPGPLTGSLAILLTETGTFGKLFSEALENIDEKPVEGLRSTGAGALARIRWAVIPQVAPVIMSQLLYYFESNTRSATVIGAITGGGIGLLLMQAMQTQKDWEHVAWYIVLIVMMVMLMDWVSGRIRARLIRG</sequence>
<protein>
    <submittedName>
        <fullName evidence="9">Phosphonate ABC transporter, permease protein PhnE</fullName>
    </submittedName>
</protein>
<keyword evidence="5 7" id="KW-1133">Transmembrane helix</keyword>
<organism evidence="9 10">
    <name type="scientific">Paracoccus mangrovi</name>
    <dbReference type="NCBI Taxonomy" id="1715645"/>
    <lineage>
        <taxon>Bacteria</taxon>
        <taxon>Pseudomonadati</taxon>
        <taxon>Pseudomonadota</taxon>
        <taxon>Alphaproteobacteria</taxon>
        <taxon>Rhodobacterales</taxon>
        <taxon>Paracoccaceae</taxon>
        <taxon>Paracoccus</taxon>
    </lineage>
</organism>
<evidence type="ECO:0000256" key="2">
    <source>
        <dbReference type="ARBA" id="ARBA00022448"/>
    </source>
</evidence>
<dbReference type="CDD" id="cd06261">
    <property type="entry name" value="TM_PBP2"/>
    <property type="match status" value="1"/>
</dbReference>
<evidence type="ECO:0000256" key="3">
    <source>
        <dbReference type="ARBA" id="ARBA00022475"/>
    </source>
</evidence>
<evidence type="ECO:0000259" key="8">
    <source>
        <dbReference type="PROSITE" id="PS50928"/>
    </source>
</evidence>
<dbReference type="Proteomes" id="UP001595721">
    <property type="component" value="Unassembled WGS sequence"/>
</dbReference>
<dbReference type="PANTHER" id="PTHR30043:SF1">
    <property type="entry name" value="ABC TRANSPORT SYSTEM PERMEASE PROTEIN P69"/>
    <property type="match status" value="1"/>
</dbReference>
<evidence type="ECO:0000256" key="6">
    <source>
        <dbReference type="ARBA" id="ARBA00023136"/>
    </source>
</evidence>
<evidence type="ECO:0000256" key="5">
    <source>
        <dbReference type="ARBA" id="ARBA00022989"/>
    </source>
</evidence>
<comment type="subcellular location">
    <subcellularLocation>
        <location evidence="1 7">Cell membrane</location>
        <topology evidence="1 7">Multi-pass membrane protein</topology>
    </subcellularLocation>
</comment>
<reference evidence="10" key="1">
    <citation type="journal article" date="2019" name="Int. J. Syst. Evol. Microbiol.">
        <title>The Global Catalogue of Microorganisms (GCM) 10K type strain sequencing project: providing services to taxonomists for standard genome sequencing and annotation.</title>
        <authorList>
            <consortium name="The Broad Institute Genomics Platform"/>
            <consortium name="The Broad Institute Genome Sequencing Center for Infectious Disease"/>
            <person name="Wu L."/>
            <person name="Ma J."/>
        </authorList>
    </citation>
    <scope>NUCLEOTIDE SEQUENCE [LARGE SCALE GENOMIC DNA]</scope>
    <source>
        <strain evidence="10">KCTC 42899</strain>
    </source>
</reference>
<evidence type="ECO:0000313" key="9">
    <source>
        <dbReference type="EMBL" id="MFC3527415.1"/>
    </source>
</evidence>
<comment type="caution">
    <text evidence="9">The sequence shown here is derived from an EMBL/GenBank/DDBJ whole genome shotgun (WGS) entry which is preliminary data.</text>
</comment>
<dbReference type="InterPro" id="IPR005769">
    <property type="entry name" value="PhnE/PtxC"/>
</dbReference>
<keyword evidence="4 7" id="KW-0812">Transmembrane</keyword>
<accession>A0ABV7R027</accession>
<dbReference type="Pfam" id="PF00528">
    <property type="entry name" value="BPD_transp_1"/>
    <property type="match status" value="1"/>
</dbReference>
<feature type="transmembrane region" description="Helical" evidence="7">
    <location>
        <begin position="380"/>
        <end position="396"/>
    </location>
</feature>
<dbReference type="PROSITE" id="PS50928">
    <property type="entry name" value="ABC_TM1"/>
    <property type="match status" value="1"/>
</dbReference>
<keyword evidence="10" id="KW-1185">Reference proteome</keyword>
<dbReference type="PANTHER" id="PTHR30043">
    <property type="entry name" value="PHOSPHONATES TRANSPORT SYSTEM PERMEASE PROTEIN"/>
    <property type="match status" value="1"/>
</dbReference>